<keyword evidence="2" id="KW-1185">Reference proteome</keyword>
<proteinExistence type="predicted"/>
<evidence type="ECO:0000313" key="2">
    <source>
        <dbReference type="Proteomes" id="UP000799753"/>
    </source>
</evidence>
<dbReference type="AlphaFoldDB" id="A0A6A6SGL8"/>
<accession>A0A6A6SGL8</accession>
<dbReference type="PANTHER" id="PTHR36195">
    <property type="entry name" value="DOMAIN PROTEIN, PUTATIVE (AFU_ORTHOLOGUE AFUA_5G01990)-RELATED-RELATED"/>
    <property type="match status" value="1"/>
</dbReference>
<dbReference type="InterPro" id="IPR020835">
    <property type="entry name" value="Catalase_sf"/>
</dbReference>
<sequence>MNGTNGTKVETCPVGHHRIENINNGKVANGTVKAGGQNKPAPGKYIKWDADGVEVIPDGEQEKIQAVSDQFNRFQMMNFNEHMHCLRGTHLKTQGCVMGKFIVHDKLPPHLAQGMFAKPGAYDVIMRYSSLTPKLVPDNAPAPRGIGMKIFGVEGEKIWGEDKKTQDWTFNNYPVLELRDPNTTYDIADALERNWNDIPKFAEEQSKRVDADVATLGSQLPRQHMVAMPEYSQSAYRFGDYVAKFGVFPLGEEQQKLEDSDIKESDPINIISQELRKFHMKNKATYTFCAQLLQDLNEQPVDDIGIEWDPTKYPFEQIATLEFPPQDSWLPEFRTWWDDRITVNSWHGLKAHQPLGSTNRMRRVVYAESRKLRLRVNGYKNYVEPGSLNEVPCPVPAPSLPLRYQNAVQTIEV</sequence>
<dbReference type="CDD" id="cd08152">
    <property type="entry name" value="y4iL_like"/>
    <property type="match status" value="1"/>
</dbReference>
<reference evidence="1" key="1">
    <citation type="journal article" date="2020" name="Stud. Mycol.">
        <title>101 Dothideomycetes genomes: a test case for predicting lifestyles and emergence of pathogens.</title>
        <authorList>
            <person name="Haridas S."/>
            <person name="Albert R."/>
            <person name="Binder M."/>
            <person name="Bloem J."/>
            <person name="Labutti K."/>
            <person name="Salamov A."/>
            <person name="Andreopoulos B."/>
            <person name="Baker S."/>
            <person name="Barry K."/>
            <person name="Bills G."/>
            <person name="Bluhm B."/>
            <person name="Cannon C."/>
            <person name="Castanera R."/>
            <person name="Culley D."/>
            <person name="Daum C."/>
            <person name="Ezra D."/>
            <person name="Gonzalez J."/>
            <person name="Henrissat B."/>
            <person name="Kuo A."/>
            <person name="Liang C."/>
            <person name="Lipzen A."/>
            <person name="Lutzoni F."/>
            <person name="Magnuson J."/>
            <person name="Mondo S."/>
            <person name="Nolan M."/>
            <person name="Ohm R."/>
            <person name="Pangilinan J."/>
            <person name="Park H.-J."/>
            <person name="Ramirez L."/>
            <person name="Alfaro M."/>
            <person name="Sun H."/>
            <person name="Tritt A."/>
            <person name="Yoshinaga Y."/>
            <person name="Zwiers L.-H."/>
            <person name="Turgeon B."/>
            <person name="Goodwin S."/>
            <person name="Spatafora J."/>
            <person name="Crous P."/>
            <person name="Grigoriev I."/>
        </authorList>
    </citation>
    <scope>NUCLEOTIDE SEQUENCE</scope>
    <source>
        <strain evidence="1">CBS 473.64</strain>
    </source>
</reference>
<evidence type="ECO:0000313" key="1">
    <source>
        <dbReference type="EMBL" id="KAF2646462.1"/>
    </source>
</evidence>
<dbReference type="Proteomes" id="UP000799753">
    <property type="component" value="Unassembled WGS sequence"/>
</dbReference>
<gene>
    <name evidence="1" type="ORF">P280DRAFT_544820</name>
</gene>
<dbReference type="OrthoDB" id="3358373at2759"/>
<dbReference type="Gene3D" id="2.40.180.10">
    <property type="entry name" value="Catalase core domain"/>
    <property type="match status" value="1"/>
</dbReference>
<dbReference type="GO" id="GO:0020037">
    <property type="term" value="F:heme binding"/>
    <property type="evidence" value="ECO:0007669"/>
    <property type="project" value="InterPro"/>
</dbReference>
<organism evidence="1 2">
    <name type="scientific">Massarina eburnea CBS 473.64</name>
    <dbReference type="NCBI Taxonomy" id="1395130"/>
    <lineage>
        <taxon>Eukaryota</taxon>
        <taxon>Fungi</taxon>
        <taxon>Dikarya</taxon>
        <taxon>Ascomycota</taxon>
        <taxon>Pezizomycotina</taxon>
        <taxon>Dothideomycetes</taxon>
        <taxon>Pleosporomycetidae</taxon>
        <taxon>Pleosporales</taxon>
        <taxon>Massarineae</taxon>
        <taxon>Massarinaceae</taxon>
        <taxon>Massarina</taxon>
    </lineage>
</organism>
<name>A0A6A6SGL8_9PLEO</name>
<dbReference type="SUPFAM" id="SSF56634">
    <property type="entry name" value="Heme-dependent catalase-like"/>
    <property type="match status" value="1"/>
</dbReference>
<dbReference type="PANTHER" id="PTHR36195:SF4">
    <property type="entry name" value="DOMAIN PROTEIN, PUTATIVE (AFU_ORTHOLOGUE AFUA_5G01990)-RELATED"/>
    <property type="match status" value="1"/>
</dbReference>
<dbReference type="EMBL" id="MU006776">
    <property type="protein sequence ID" value="KAF2646462.1"/>
    <property type="molecule type" value="Genomic_DNA"/>
</dbReference>
<protein>
    <submittedName>
        <fullName evidence="1">Heme-dependent catalase</fullName>
    </submittedName>
</protein>